<sequence>MEMHSSTRNKAGYLSGEAKKPPSEDSSYAIWFTENYKVKCWLIDSMDPLLSTAKEIWEGVAKTFYDESDETCLFELNKKSFSTTQNNRPLSTYYNKLVAIFQEINHRMTSQEETVKGVVQLHSAMARLQVHIFLSGLDLEFDHIRGEILRKDPKLNLESTYAYVRREYQQRQTMGGSRPIPESSVMIAKRTQQEPSSGSTKTQSAKSNNFVCSYCGETGHSKQRCYEIIGYPELWDFTKKPRKKVARTHMMAATTEVQQNMEDKSQLTANVLSATSKNST</sequence>
<protein>
    <submittedName>
        <fullName evidence="1">Uncharacterized protein</fullName>
    </submittedName>
</protein>
<name>A0ACB7GJ24_MANES</name>
<gene>
    <name evidence="1" type="ORF">MANES_13G000072v8</name>
</gene>
<organism evidence="1 2">
    <name type="scientific">Manihot esculenta</name>
    <name type="common">Cassava</name>
    <name type="synonym">Jatropha manihot</name>
    <dbReference type="NCBI Taxonomy" id="3983"/>
    <lineage>
        <taxon>Eukaryota</taxon>
        <taxon>Viridiplantae</taxon>
        <taxon>Streptophyta</taxon>
        <taxon>Embryophyta</taxon>
        <taxon>Tracheophyta</taxon>
        <taxon>Spermatophyta</taxon>
        <taxon>Magnoliopsida</taxon>
        <taxon>eudicotyledons</taxon>
        <taxon>Gunneridae</taxon>
        <taxon>Pentapetalae</taxon>
        <taxon>rosids</taxon>
        <taxon>fabids</taxon>
        <taxon>Malpighiales</taxon>
        <taxon>Euphorbiaceae</taxon>
        <taxon>Crotonoideae</taxon>
        <taxon>Manihoteae</taxon>
        <taxon>Manihot</taxon>
    </lineage>
</organism>
<dbReference type="EMBL" id="CM004399">
    <property type="protein sequence ID" value="KAG8639879.1"/>
    <property type="molecule type" value="Genomic_DNA"/>
</dbReference>
<dbReference type="Proteomes" id="UP000091857">
    <property type="component" value="Chromosome 13"/>
</dbReference>
<reference evidence="2" key="1">
    <citation type="journal article" date="2016" name="Nat. Biotechnol.">
        <title>Sequencing wild and cultivated cassava and related species reveals extensive interspecific hybridization and genetic diversity.</title>
        <authorList>
            <person name="Bredeson J.V."/>
            <person name="Lyons J.B."/>
            <person name="Prochnik S.E."/>
            <person name="Wu G.A."/>
            <person name="Ha C.M."/>
            <person name="Edsinger-Gonzales E."/>
            <person name="Grimwood J."/>
            <person name="Schmutz J."/>
            <person name="Rabbi I.Y."/>
            <person name="Egesi C."/>
            <person name="Nauluvula P."/>
            <person name="Lebot V."/>
            <person name="Ndunguru J."/>
            <person name="Mkamilo G."/>
            <person name="Bart R.S."/>
            <person name="Setter T.L."/>
            <person name="Gleadow R.M."/>
            <person name="Kulakow P."/>
            <person name="Ferguson M.E."/>
            <person name="Rounsley S."/>
            <person name="Rokhsar D.S."/>
        </authorList>
    </citation>
    <scope>NUCLEOTIDE SEQUENCE [LARGE SCALE GENOMIC DNA]</scope>
    <source>
        <strain evidence="2">cv. AM560-2</strain>
    </source>
</reference>
<evidence type="ECO:0000313" key="2">
    <source>
        <dbReference type="Proteomes" id="UP000091857"/>
    </source>
</evidence>
<keyword evidence="2" id="KW-1185">Reference proteome</keyword>
<comment type="caution">
    <text evidence="1">The sequence shown here is derived from an EMBL/GenBank/DDBJ whole genome shotgun (WGS) entry which is preliminary data.</text>
</comment>
<accession>A0ACB7GJ24</accession>
<evidence type="ECO:0000313" key="1">
    <source>
        <dbReference type="EMBL" id="KAG8639879.1"/>
    </source>
</evidence>
<proteinExistence type="predicted"/>